<accession>A0A1G8H2Y2</accession>
<name>A0A1G8H2Y2_9FLAO</name>
<dbReference type="InterPro" id="IPR011204">
    <property type="entry name" value="Virulence_RhuM-like"/>
</dbReference>
<proteinExistence type="predicted"/>
<protein>
    <submittedName>
        <fullName evidence="1">Virulence protein RhuM family protein</fullName>
    </submittedName>
</protein>
<reference evidence="2" key="1">
    <citation type="submission" date="2016-10" db="EMBL/GenBank/DDBJ databases">
        <authorList>
            <person name="Varghese N."/>
            <person name="Submissions S."/>
        </authorList>
    </citation>
    <scope>NUCLEOTIDE SEQUENCE [LARGE SCALE GENOMIC DNA]</scope>
    <source>
        <strain evidence="2">CGMCC 1.2747</strain>
    </source>
</reference>
<dbReference type="STRING" id="178355.SAMN04488062_1207"/>
<sequence>MIISIRYRVKSPIGIGFRKWTNRQLKIYLIKGYAVNTRIIKYQKGKIVDYHITLCVCYYIMQISEMIKNKREWTENNY</sequence>
<organism evidence="1 2">
    <name type="scientific">Flavobacterium omnivorum</name>
    <dbReference type="NCBI Taxonomy" id="178355"/>
    <lineage>
        <taxon>Bacteria</taxon>
        <taxon>Pseudomonadati</taxon>
        <taxon>Bacteroidota</taxon>
        <taxon>Flavobacteriia</taxon>
        <taxon>Flavobacteriales</taxon>
        <taxon>Flavobacteriaceae</taxon>
        <taxon>Flavobacterium</taxon>
    </lineage>
</organism>
<keyword evidence="2" id="KW-1185">Reference proteome</keyword>
<evidence type="ECO:0000313" key="2">
    <source>
        <dbReference type="Proteomes" id="UP000199274"/>
    </source>
</evidence>
<evidence type="ECO:0000313" key="1">
    <source>
        <dbReference type="EMBL" id="SDI00919.1"/>
    </source>
</evidence>
<dbReference type="OrthoDB" id="9802752at2"/>
<gene>
    <name evidence="1" type="ORF">SAMN04488062_1207</name>
</gene>
<dbReference type="AlphaFoldDB" id="A0A1G8H2Y2"/>
<dbReference type="EMBL" id="FNDB01000020">
    <property type="protein sequence ID" value="SDI00919.1"/>
    <property type="molecule type" value="Genomic_DNA"/>
</dbReference>
<dbReference type="Proteomes" id="UP000199274">
    <property type="component" value="Unassembled WGS sequence"/>
</dbReference>
<dbReference type="Pfam" id="PF13310">
    <property type="entry name" value="Virulence_RhuM"/>
    <property type="match status" value="1"/>
</dbReference>